<comment type="caution">
    <text evidence="1">The sequence shown here is derived from an EMBL/GenBank/DDBJ whole genome shotgun (WGS) entry which is preliminary data.</text>
</comment>
<proteinExistence type="predicted"/>
<sequence>LHARDLGGQLTMQAKRHTASLLGLLKSLDDVWLRIRRLPVPQVLKEQVIIQALWPKIFHATGINVCPDQVISKLRTKVCKALGHGLAGAQPAVRLTLLSSNPLLDPGLYCLWTTFRDFRRLTSKQPYLLLLWQDFMAHFSGHLHPGPFSVLLNQLELLSWHLHDPPFVSDHTGHQFDFLGLAEDQLWTKAVHGWHLRLSRTLARRKDIDGLLGLDWRPTQLALQSLPPLALASMQALVE</sequence>
<evidence type="ECO:0000313" key="2">
    <source>
        <dbReference type="Proteomes" id="UP001178507"/>
    </source>
</evidence>
<feature type="non-terminal residue" evidence="1">
    <location>
        <position position="1"/>
    </location>
</feature>
<organism evidence="1 2">
    <name type="scientific">Effrenium voratum</name>
    <dbReference type="NCBI Taxonomy" id="2562239"/>
    <lineage>
        <taxon>Eukaryota</taxon>
        <taxon>Sar</taxon>
        <taxon>Alveolata</taxon>
        <taxon>Dinophyceae</taxon>
        <taxon>Suessiales</taxon>
        <taxon>Symbiodiniaceae</taxon>
        <taxon>Effrenium</taxon>
    </lineage>
</organism>
<gene>
    <name evidence="1" type="ORF">EVOR1521_LOCUS9091</name>
</gene>
<dbReference type="AlphaFoldDB" id="A0AA36I5E0"/>
<reference evidence="1" key="1">
    <citation type="submission" date="2023-08" db="EMBL/GenBank/DDBJ databases">
        <authorList>
            <person name="Chen Y."/>
            <person name="Shah S."/>
            <person name="Dougan E. K."/>
            <person name="Thang M."/>
            <person name="Chan C."/>
        </authorList>
    </citation>
    <scope>NUCLEOTIDE SEQUENCE</scope>
</reference>
<accession>A0AA36I5E0</accession>
<name>A0AA36I5E0_9DINO</name>
<dbReference type="Proteomes" id="UP001178507">
    <property type="component" value="Unassembled WGS sequence"/>
</dbReference>
<protein>
    <submittedName>
        <fullName evidence="1">Uncharacterized protein</fullName>
    </submittedName>
</protein>
<feature type="non-terminal residue" evidence="1">
    <location>
        <position position="239"/>
    </location>
</feature>
<dbReference type="EMBL" id="CAUJNA010000804">
    <property type="protein sequence ID" value="CAJ1381384.1"/>
    <property type="molecule type" value="Genomic_DNA"/>
</dbReference>
<evidence type="ECO:0000313" key="1">
    <source>
        <dbReference type="EMBL" id="CAJ1381384.1"/>
    </source>
</evidence>
<keyword evidence="2" id="KW-1185">Reference proteome</keyword>